<dbReference type="Proteomes" id="UP001432027">
    <property type="component" value="Unassembled WGS sequence"/>
</dbReference>
<keyword evidence="5" id="KW-1185">Reference proteome</keyword>
<dbReference type="AlphaFoldDB" id="A0AAV5TEP4"/>
<dbReference type="Gene3D" id="1.10.225.10">
    <property type="entry name" value="Saposin-like"/>
    <property type="match status" value="1"/>
</dbReference>
<dbReference type="EMBL" id="BTSX01000004">
    <property type="protein sequence ID" value="GMS92753.1"/>
    <property type="molecule type" value="Genomic_DNA"/>
</dbReference>
<reference evidence="4" key="1">
    <citation type="submission" date="2023-10" db="EMBL/GenBank/DDBJ databases">
        <title>Genome assembly of Pristionchus species.</title>
        <authorList>
            <person name="Yoshida K."/>
            <person name="Sommer R.J."/>
        </authorList>
    </citation>
    <scope>NUCLEOTIDE SEQUENCE</scope>
    <source>
        <strain evidence="4">RS0144</strain>
    </source>
</reference>
<dbReference type="Pfam" id="PF03489">
    <property type="entry name" value="SapB_2"/>
    <property type="match status" value="1"/>
</dbReference>
<evidence type="ECO:0000313" key="4">
    <source>
        <dbReference type="EMBL" id="GMS92753.1"/>
    </source>
</evidence>
<dbReference type="SMART" id="SM00741">
    <property type="entry name" value="SapB"/>
    <property type="match status" value="1"/>
</dbReference>
<dbReference type="SUPFAM" id="SSF47862">
    <property type="entry name" value="Saposin"/>
    <property type="match status" value="1"/>
</dbReference>
<keyword evidence="2" id="KW-0325">Glycoprotein</keyword>
<name>A0AAV5TEP4_9BILA</name>
<keyword evidence="1" id="KW-1015">Disulfide bond</keyword>
<feature type="domain" description="Saposin B-type" evidence="3">
    <location>
        <begin position="64"/>
        <end position="146"/>
    </location>
</feature>
<proteinExistence type="predicted"/>
<evidence type="ECO:0000259" key="3">
    <source>
        <dbReference type="PROSITE" id="PS50015"/>
    </source>
</evidence>
<evidence type="ECO:0000313" key="5">
    <source>
        <dbReference type="Proteomes" id="UP001432027"/>
    </source>
</evidence>
<feature type="non-terminal residue" evidence="4">
    <location>
        <position position="154"/>
    </location>
</feature>
<dbReference type="InterPro" id="IPR008139">
    <property type="entry name" value="SaposinB_dom"/>
</dbReference>
<protein>
    <recommendedName>
        <fullName evidence="3">Saposin B-type domain-containing protein</fullName>
    </recommendedName>
</protein>
<comment type="caution">
    <text evidence="4">The sequence shown here is derived from an EMBL/GenBank/DDBJ whole genome shotgun (WGS) entry which is preliminary data.</text>
</comment>
<dbReference type="PANTHER" id="PTHR11480">
    <property type="entry name" value="SAPOSIN-RELATED"/>
    <property type="match status" value="1"/>
</dbReference>
<dbReference type="InterPro" id="IPR011001">
    <property type="entry name" value="Saposin-like"/>
</dbReference>
<accession>A0AAV5TEP4</accession>
<evidence type="ECO:0000256" key="2">
    <source>
        <dbReference type="ARBA" id="ARBA00023180"/>
    </source>
</evidence>
<dbReference type="PANTHER" id="PTHR11480:SF3">
    <property type="entry name" value="BCDNA.GH08312"/>
    <property type="match status" value="1"/>
</dbReference>
<gene>
    <name evidence="4" type="ORF">PENTCL1PPCAC_14928</name>
</gene>
<dbReference type="InterPro" id="IPR008138">
    <property type="entry name" value="SapB_2"/>
</dbReference>
<sequence>AANCKSIVNSDLVINKLKPYLRMEESVCRKLYMCGNEKTTNAHRIGLLFLKSAMERIDGEESSNDALCADCQLTANDLRMTLGDQSERAAVKTFISEKICAPIPKYQGACDVMLEQFLPDFWKQLDTILANPKAPCSQMGFCAKQSALPPKKVA</sequence>
<organism evidence="4 5">
    <name type="scientific">Pristionchus entomophagus</name>
    <dbReference type="NCBI Taxonomy" id="358040"/>
    <lineage>
        <taxon>Eukaryota</taxon>
        <taxon>Metazoa</taxon>
        <taxon>Ecdysozoa</taxon>
        <taxon>Nematoda</taxon>
        <taxon>Chromadorea</taxon>
        <taxon>Rhabditida</taxon>
        <taxon>Rhabditina</taxon>
        <taxon>Diplogasteromorpha</taxon>
        <taxon>Diplogasteroidea</taxon>
        <taxon>Neodiplogasteridae</taxon>
        <taxon>Pristionchus</taxon>
    </lineage>
</organism>
<evidence type="ECO:0000256" key="1">
    <source>
        <dbReference type="ARBA" id="ARBA00023157"/>
    </source>
</evidence>
<dbReference type="InterPro" id="IPR051428">
    <property type="entry name" value="Sphingo_Act-Surfact_Prot"/>
</dbReference>
<feature type="non-terminal residue" evidence="4">
    <location>
        <position position="1"/>
    </location>
</feature>
<dbReference type="PROSITE" id="PS50015">
    <property type="entry name" value="SAP_B"/>
    <property type="match status" value="1"/>
</dbReference>